<dbReference type="Gene3D" id="3.30.70.1290">
    <property type="entry name" value="Transposase IS200-like"/>
    <property type="match status" value="1"/>
</dbReference>
<dbReference type="RefSeq" id="WP_101345415.1">
    <property type="nucleotide sequence ID" value="NZ_PJAI02000006.1"/>
</dbReference>
<reference evidence="2 3" key="1">
    <citation type="submission" date="2019-08" db="EMBL/GenBank/DDBJ databases">
        <title>Microbe sample from Colwellia echini.</title>
        <authorList>
            <person name="Christiansen L."/>
            <person name="Pathiraja D."/>
            <person name="Schultz-Johansen M."/>
            <person name="Choi I.-G."/>
            <person name="Stougaard P."/>
        </authorList>
    </citation>
    <scope>NUCLEOTIDE SEQUENCE [LARGE SCALE GENOMIC DNA]</scope>
    <source>
        <strain evidence="2 3">A3</strain>
    </source>
</reference>
<dbReference type="SUPFAM" id="SSF143422">
    <property type="entry name" value="Transposase IS200-like"/>
    <property type="match status" value="1"/>
</dbReference>
<gene>
    <name evidence="2" type="ORF">CWS31_006895</name>
</gene>
<name>A0ABY3MXW3_9GAMM</name>
<feature type="domain" description="Transposase IS200-like" evidence="1">
    <location>
        <begin position="17"/>
        <end position="125"/>
    </location>
</feature>
<dbReference type="Proteomes" id="UP000815846">
    <property type="component" value="Unassembled WGS sequence"/>
</dbReference>
<dbReference type="PANTHER" id="PTHR36966:SF1">
    <property type="entry name" value="REP-ASSOCIATED TYROSINE TRANSPOSASE"/>
    <property type="match status" value="1"/>
</dbReference>
<comment type="caution">
    <text evidence="2">The sequence shown here is derived from an EMBL/GenBank/DDBJ whole genome shotgun (WGS) entry which is preliminary data.</text>
</comment>
<dbReference type="SMART" id="SM01321">
    <property type="entry name" value="Y1_Tnp"/>
    <property type="match status" value="1"/>
</dbReference>
<accession>A0ABY3MXW3</accession>
<dbReference type="PANTHER" id="PTHR36966">
    <property type="entry name" value="REP-ASSOCIATED TYROSINE TRANSPOSASE"/>
    <property type="match status" value="1"/>
</dbReference>
<proteinExistence type="predicted"/>
<evidence type="ECO:0000313" key="2">
    <source>
        <dbReference type="EMBL" id="TYK65996.1"/>
    </source>
</evidence>
<organism evidence="2 3">
    <name type="scientific">Colwellia echini</name>
    <dbReference type="NCBI Taxonomy" id="1982103"/>
    <lineage>
        <taxon>Bacteria</taxon>
        <taxon>Pseudomonadati</taxon>
        <taxon>Pseudomonadota</taxon>
        <taxon>Gammaproteobacteria</taxon>
        <taxon>Alteromonadales</taxon>
        <taxon>Colwelliaceae</taxon>
        <taxon>Colwellia</taxon>
    </lineage>
</organism>
<dbReference type="InterPro" id="IPR052715">
    <property type="entry name" value="RAYT_transposase"/>
</dbReference>
<dbReference type="InterPro" id="IPR002686">
    <property type="entry name" value="Transposase_17"/>
</dbReference>
<protein>
    <submittedName>
        <fullName evidence="2">Transposase</fullName>
    </submittedName>
</protein>
<keyword evidence="3" id="KW-1185">Reference proteome</keyword>
<evidence type="ECO:0000313" key="3">
    <source>
        <dbReference type="Proteomes" id="UP000815846"/>
    </source>
</evidence>
<evidence type="ECO:0000259" key="1">
    <source>
        <dbReference type="SMART" id="SM01321"/>
    </source>
</evidence>
<dbReference type="InterPro" id="IPR036515">
    <property type="entry name" value="Transposase_17_sf"/>
</dbReference>
<dbReference type="NCBIfam" id="NF047646">
    <property type="entry name" value="REP_Tyr_transpos"/>
    <property type="match status" value="1"/>
</dbReference>
<dbReference type="EMBL" id="PJAI02000006">
    <property type="protein sequence ID" value="TYK65996.1"/>
    <property type="molecule type" value="Genomic_DNA"/>
</dbReference>
<dbReference type="Pfam" id="PF01797">
    <property type="entry name" value="Y1_Tnp"/>
    <property type="match status" value="1"/>
</dbReference>
<sequence>MTNKPGYKQLRKGRSSEVGSAYHITFAVHNRLKLFSNFYTARLLISIMHREDVLSKCDTLAFVVMPDHIHWLLVLKSGGISALVQQVKSLFSKCYGRKIWQDGFYDHGIRDDEALINVARYIVANPLRAKIVSQVGCYPHWDSVWL</sequence>